<evidence type="ECO:0000313" key="2">
    <source>
        <dbReference type="Proteomes" id="UP000027866"/>
    </source>
</evidence>
<reference evidence="1 2" key="1">
    <citation type="submission" date="2014-04" db="EMBL/GenBank/DDBJ databases">
        <title>A comprehensive comparison of genomes of Erythrobacter spp. Strains.</title>
        <authorList>
            <person name="Zheng Q."/>
        </authorList>
    </citation>
    <scope>NUCLEOTIDE SEQUENCE [LARGE SCALE GENOMIC DNA]</scope>
    <source>
        <strain evidence="1 2">DSM 8509</strain>
    </source>
</reference>
<evidence type="ECO:0000313" key="1">
    <source>
        <dbReference type="EMBL" id="KEO92232.1"/>
    </source>
</evidence>
<name>A0A074N2Q9_9SPHN</name>
<organism evidence="1 2">
    <name type="scientific">Erythrobacter litoralis</name>
    <dbReference type="NCBI Taxonomy" id="39960"/>
    <lineage>
        <taxon>Bacteria</taxon>
        <taxon>Pseudomonadati</taxon>
        <taxon>Pseudomonadota</taxon>
        <taxon>Alphaproteobacteria</taxon>
        <taxon>Sphingomonadales</taxon>
        <taxon>Erythrobacteraceae</taxon>
        <taxon>Erythrobacter/Porphyrobacter group</taxon>
        <taxon>Erythrobacter</taxon>
    </lineage>
</organism>
<dbReference type="AlphaFoldDB" id="A0A074N2Q9"/>
<dbReference type="EMBL" id="JMIX01000010">
    <property type="protein sequence ID" value="KEO92232.1"/>
    <property type="molecule type" value="Genomic_DNA"/>
</dbReference>
<sequence>MRADALSCPIVFLVHQDKCTETVSVYWMKLIGRLLGVSYRQCVPVALLVTKGTATTKCALNHSMRYSAFPTF</sequence>
<proteinExistence type="predicted"/>
<protein>
    <submittedName>
        <fullName evidence="1">Uncharacterized protein</fullName>
    </submittedName>
</protein>
<dbReference type="Proteomes" id="UP000027866">
    <property type="component" value="Unassembled WGS sequence"/>
</dbReference>
<comment type="caution">
    <text evidence="1">The sequence shown here is derived from an EMBL/GenBank/DDBJ whole genome shotgun (WGS) entry which is preliminary data.</text>
</comment>
<keyword evidence="2" id="KW-1185">Reference proteome</keyword>
<gene>
    <name evidence="1" type="ORF">EH32_00360</name>
</gene>
<accession>A0A074N2Q9</accession>